<gene>
    <name evidence="2" type="ORF">DB32_002778</name>
</gene>
<organism evidence="2 3">
    <name type="scientific">Sandaracinus amylolyticus</name>
    <dbReference type="NCBI Taxonomy" id="927083"/>
    <lineage>
        <taxon>Bacteria</taxon>
        <taxon>Pseudomonadati</taxon>
        <taxon>Myxococcota</taxon>
        <taxon>Polyangia</taxon>
        <taxon>Polyangiales</taxon>
        <taxon>Sandaracinaceae</taxon>
        <taxon>Sandaracinus</taxon>
    </lineage>
</organism>
<dbReference type="SUPFAM" id="SSF53850">
    <property type="entry name" value="Periplasmic binding protein-like II"/>
    <property type="match status" value="1"/>
</dbReference>
<evidence type="ECO:0000313" key="3">
    <source>
        <dbReference type="Proteomes" id="UP000034883"/>
    </source>
</evidence>
<evidence type="ECO:0000256" key="1">
    <source>
        <dbReference type="SAM" id="MobiDB-lite"/>
    </source>
</evidence>
<dbReference type="Proteomes" id="UP000034883">
    <property type="component" value="Chromosome"/>
</dbReference>
<reference evidence="2 3" key="1">
    <citation type="submission" date="2015-03" db="EMBL/GenBank/DDBJ databases">
        <title>Genome assembly of Sandaracinus amylolyticus DSM 53668.</title>
        <authorList>
            <person name="Sharma G."/>
            <person name="Subramanian S."/>
        </authorList>
    </citation>
    <scope>NUCLEOTIDE SEQUENCE [LARGE SCALE GENOMIC DNA]</scope>
    <source>
        <strain evidence="2 3">DSM 53668</strain>
    </source>
</reference>
<name>A0A0F6SER0_9BACT</name>
<proteinExistence type="predicted"/>
<evidence type="ECO:0000313" key="2">
    <source>
        <dbReference type="EMBL" id="AKF05629.1"/>
    </source>
</evidence>
<dbReference type="AlphaFoldDB" id="A0A0F6SER0"/>
<sequence length="337" mass="35499">MTDERCARSSACVELAPNVEARVARATRGGRSALAVRGGWRTRMTGRAASVRALWSSGVERVCALELAPPALITRAGLVAFDAYDALARIADGDPLRIVALGSGAARSAVIGRTDKAWVRRGLRAAVPPASARSSRVAAEIALHVALGARAKEVERVELEPGRSSALGALARDRVDLAWTEDDPALVPVGVSSWVTFDARSGLPSPRGPIVIAARASALASDGALVVRALAAALRASMLADDANVWSHVSARRGWSVEHARATIGSTLAEATRPTIDEGAIEHLAAYAARARQLGWLARAVDVARSCDTRWLARAERLASREEEHDDASETALPIAL</sequence>
<keyword evidence="3" id="KW-1185">Reference proteome</keyword>
<dbReference type="KEGG" id="samy:DB32_002778"/>
<protein>
    <submittedName>
        <fullName evidence="2">Uncharacterized protein</fullName>
    </submittedName>
</protein>
<dbReference type="Gene3D" id="3.40.190.10">
    <property type="entry name" value="Periplasmic binding protein-like II"/>
    <property type="match status" value="1"/>
</dbReference>
<feature type="region of interest" description="Disordered" evidence="1">
    <location>
        <begin position="318"/>
        <end position="337"/>
    </location>
</feature>
<dbReference type="EMBL" id="CP011125">
    <property type="protein sequence ID" value="AKF05629.1"/>
    <property type="molecule type" value="Genomic_DNA"/>
</dbReference>
<accession>A0A0F6SER0</accession>